<name>A0A0F9KEU5_9ZZZZ</name>
<reference evidence="1" key="1">
    <citation type="journal article" date="2015" name="Nature">
        <title>Complex archaea that bridge the gap between prokaryotes and eukaryotes.</title>
        <authorList>
            <person name="Spang A."/>
            <person name="Saw J.H."/>
            <person name="Jorgensen S.L."/>
            <person name="Zaremba-Niedzwiedzka K."/>
            <person name="Martijn J."/>
            <person name="Lind A.E."/>
            <person name="van Eijk R."/>
            <person name="Schleper C."/>
            <person name="Guy L."/>
            <person name="Ettema T.J."/>
        </authorList>
    </citation>
    <scope>NUCLEOTIDE SEQUENCE</scope>
</reference>
<sequence>MKDVLMNNPDLYEGKYDVWWLNKMHELSWWDEIEPFITMYWDIHPFFRMERRREWGHIEWLTGLNPEDEPELHPYPIMMRRKYQRVRRSIGYPIRAVAEQVKLAPVNTLFGCTHSMMLGYAILQGYERIECYGVNLMNPVETYLEKPSWALWYGVALSKGIEVDLTHSPYMMPTVTYFNDRLGQIQNQFTPAVVSYQVWGTEQTGFHDEFAMTKDDWTKLHEVQK</sequence>
<proteinExistence type="predicted"/>
<organism evidence="1">
    <name type="scientific">marine sediment metagenome</name>
    <dbReference type="NCBI Taxonomy" id="412755"/>
    <lineage>
        <taxon>unclassified sequences</taxon>
        <taxon>metagenomes</taxon>
        <taxon>ecological metagenomes</taxon>
    </lineage>
</organism>
<protein>
    <submittedName>
        <fullName evidence="1">Uncharacterized protein</fullName>
    </submittedName>
</protein>
<gene>
    <name evidence="1" type="ORF">LCGC14_1339520</name>
</gene>
<evidence type="ECO:0000313" key="1">
    <source>
        <dbReference type="EMBL" id="KKM80468.1"/>
    </source>
</evidence>
<comment type="caution">
    <text evidence="1">The sequence shown here is derived from an EMBL/GenBank/DDBJ whole genome shotgun (WGS) entry which is preliminary data.</text>
</comment>
<accession>A0A0F9KEU5</accession>
<dbReference type="EMBL" id="LAZR01008176">
    <property type="protein sequence ID" value="KKM80468.1"/>
    <property type="molecule type" value="Genomic_DNA"/>
</dbReference>
<dbReference type="AlphaFoldDB" id="A0A0F9KEU5"/>